<feature type="region of interest" description="Disordered" evidence="1">
    <location>
        <begin position="1473"/>
        <end position="1523"/>
    </location>
</feature>
<protein>
    <submittedName>
        <fullName evidence="2">Uncharacterized LOC109509975</fullName>
    </submittedName>
</protein>
<feature type="region of interest" description="Disordered" evidence="1">
    <location>
        <begin position="1559"/>
        <end position="1624"/>
    </location>
</feature>
<reference evidence="2" key="1">
    <citation type="submission" date="2025-08" db="UniProtKB">
        <authorList>
            <consortium name="Ensembl"/>
        </authorList>
    </citation>
    <scope>IDENTIFICATION</scope>
</reference>
<feature type="compositionally biased region" description="Pro residues" evidence="1">
    <location>
        <begin position="16"/>
        <end position="60"/>
    </location>
</feature>
<feature type="compositionally biased region" description="Pro residues" evidence="1">
    <location>
        <begin position="146"/>
        <end position="182"/>
    </location>
</feature>
<feature type="compositionally biased region" description="Pro residues" evidence="1">
    <location>
        <begin position="1481"/>
        <end position="1496"/>
    </location>
</feature>
<dbReference type="Ensembl" id="ENSHCOT00000012003.1">
    <property type="protein sequence ID" value="ENSHCOP00000001503.1"/>
    <property type="gene ID" value="ENSHCOG00000002461.1"/>
</dbReference>
<feature type="compositionally biased region" description="Low complexity" evidence="1">
    <location>
        <begin position="1176"/>
        <end position="1187"/>
    </location>
</feature>
<feature type="compositionally biased region" description="Basic and acidic residues" evidence="1">
    <location>
        <begin position="681"/>
        <end position="691"/>
    </location>
</feature>
<proteinExistence type="predicted"/>
<sequence>MGRGRKPDRDGQPLPGCWPPPHGEWGPPPPPPGGEWGPPPPGGGWGPPPGGWGPPPPPPGGWGWGPPAGGWSPPPPGGWGPPPPGGWGPPPPEGWGPPPPGGWDPGRPPSPGYGPHPEWMPPPHWDPDMPPPPPTGWEYPGWGPCGPAPPPCLPPPPDAGAAVPPPGCAPPFGFPGYPPPDLTPAQEATTDPSPEQPEWIKALISTTDSAPAESKPEAVEPAAVPKTAAAAAADLAPAAEVGGLAKVFGLLGKRSFDKPPAGRSTGIISFIGPTFGHIQREDMEKFTFDFGVFFGNPKAMKPGVRVHFTACVLKNAQIATDVKVAPGGTENVEPDIYEGVVSQPIVEAQAGERQLPGQVHVDIVPVRTNLPFDSKDSAVTLLKNDRVLVNLLRDIVTDKRRATNIRPKLPETFQFTKETRETGTIVSLGDGGGVIRSDARGELPFDVKENLSDVDFTPEDVNEEVEFTLHKVRAGERAVRIRRVKESLLLTLCSPVSKVLPAPAAKVRAPPANAWLDPELYEGVVSQPIAEAADDKPAYPGQIFANIGPLHTNVTFDRGDCGVTLLKDDRVLLSLLVDTETRKKRAANIRPKIPFTFVHTNEKRKLGVIRSLTESEGILASEEHGDLPFRLCENFSDTEFDAQDVNKEVEFTLSQVADEKRAIRLRRTKMVADRILMEKKRREEQREEDVKKKKREEEEEQKTKKRKEAASAALAAAKDKWTPLGFSVPVPDSQLEISKERFDGTILKAAGRRRGKKEPPDEQVKIEAEELKIKQEEQATTTEEDVKVKEEEADAKQEANGEGKTDEIQGGAGSPEEAGLLVMTVDGRQKRLPFGPDDLLSAATMLTGDKVRFNVATHRETKEERAAFVEILSATFEESTEQRRHGIVIEFSEDRGLIKCAQNPRLFFRLSEVIGKKKLQLNEKVEFSVVPHDQAAGGHQAIRIKHCTDNVFLPARKLCAVAAGKGKMTIKLAKASEDSKREVPNADRLKTVVKQLRAPVKPSAGPCRAYSRSRSRSPPTDKFGREIKRRRSSSRERQRKSGRQRRTASRERSRRRTKSRSRSRSPSGERSGKRRSKVAGEQGGGHKRRRERSPPARARGGAVDDELARKKRELEELNEMIAFKKSLMDPRGPEPGRRTCIDYDHGRVANPLADFRPVRSILKKPPEDPEYPRRLPPTYDDPYYDGPRSGERYSDSYARAFAGRPYDLVTYESSSAAGQRYTDRYDVYDQPYDDPCHEPTYADRPPRGPYAKNRAPEARAPPSASVPSSLPTTFGPPSPAPPPSKSPSPGRADATPAAVPKPPLDRFLDMLQKKAIPETPPEPVPVPANDELLPHERALEDGKGFSRIVGLAGGSPSGRVGGEDENESPSAESKTASYGQIQTLLRTLGLKLTAADVARLANGASEASSGAREGWEQALRLQADAVPSLSPAGSCDAEAPVRRKGVCEYEEFLDQQELEMLKKARELQDLTKTMASTSSTPGPPPARYRHPSPPVNWPLEISPKASPPVRGTSPSATAGEGRSDISATVAKCLKVIESVKSLTATAAARTLKSVQFSFPQEPAMTSGPAGSPERVGDVKSGRPEKLDLYKRKMADPQGQRSKDARAHKRQGDGAAIAPGKPLGGGGGGPRNVWICGHSLVYWAESRAKSAEVGAQLGMDPDKLILRWKGVQGMTWPQLLPLLQQLKVSWPHPHALVIHLGGNDLNTETPSDLLASVRKDVASLRTAFPHCVLVWSHILPRRAWRHSPDAHEVDLVRSTVNRRIRNIFSELGGVSLTHDNIRCGTNTGLYQADGVHLSPKGMDVFNGNLRDFLEKWAEEVAAAAAAPQ</sequence>
<feature type="compositionally biased region" description="Basic and acidic residues" evidence="1">
    <location>
        <begin position="1"/>
        <end position="11"/>
    </location>
</feature>
<feature type="compositionally biased region" description="Basic and acidic residues" evidence="1">
    <location>
        <begin position="1332"/>
        <end position="1344"/>
    </location>
</feature>
<feature type="compositionally biased region" description="Basic residues" evidence="1">
    <location>
        <begin position="1027"/>
        <end position="1063"/>
    </location>
</feature>
<feature type="compositionally biased region" description="Polar residues" evidence="1">
    <location>
        <begin position="1368"/>
        <end position="1377"/>
    </location>
</feature>
<dbReference type="PANTHER" id="PTHR12913:SF3">
    <property type="entry name" value="SI:DKEYP-121D4.3"/>
    <property type="match status" value="1"/>
</dbReference>
<dbReference type="Proteomes" id="UP000264820">
    <property type="component" value="Unplaced"/>
</dbReference>
<evidence type="ECO:0000313" key="3">
    <source>
        <dbReference type="Proteomes" id="UP000264820"/>
    </source>
</evidence>
<feature type="compositionally biased region" description="Basic and acidic residues" evidence="1">
    <location>
        <begin position="1234"/>
        <end position="1246"/>
    </location>
</feature>
<dbReference type="GeneTree" id="ENSGT00940000168290"/>
<feature type="compositionally biased region" description="Basic and acidic residues" evidence="1">
    <location>
        <begin position="1164"/>
        <end position="1173"/>
    </location>
</feature>
<feature type="region of interest" description="Disordered" evidence="1">
    <location>
        <begin position="1226"/>
        <end position="1377"/>
    </location>
</feature>
<feature type="compositionally biased region" description="Pro residues" evidence="1">
    <location>
        <begin position="72"/>
        <end position="135"/>
    </location>
</feature>
<feature type="region of interest" description="Disordered" evidence="1">
    <location>
        <begin position="775"/>
        <end position="815"/>
    </location>
</feature>
<feature type="region of interest" description="Disordered" evidence="1">
    <location>
        <begin position="1161"/>
        <end position="1193"/>
    </location>
</feature>
<dbReference type="SUPFAM" id="SSF52266">
    <property type="entry name" value="SGNH hydrolase"/>
    <property type="match status" value="1"/>
</dbReference>
<dbReference type="STRING" id="109280.ENSHCOP00000001503"/>
<evidence type="ECO:0000313" key="2">
    <source>
        <dbReference type="Ensembl" id="ENSHCOP00000001503.1"/>
    </source>
</evidence>
<feature type="region of interest" description="Disordered" evidence="1">
    <location>
        <begin position="1"/>
        <end position="195"/>
    </location>
</feature>
<feature type="compositionally biased region" description="Basic and acidic residues" evidence="1">
    <location>
        <begin position="784"/>
        <end position="807"/>
    </location>
</feature>
<feature type="compositionally biased region" description="Basic and acidic residues" evidence="1">
    <location>
        <begin position="1303"/>
        <end position="1316"/>
    </location>
</feature>
<feature type="compositionally biased region" description="Gly residues" evidence="1">
    <location>
        <begin position="1351"/>
        <end position="1360"/>
    </location>
</feature>
<evidence type="ECO:0000256" key="1">
    <source>
        <dbReference type="SAM" id="MobiDB-lite"/>
    </source>
</evidence>
<name>A0A3Q2XBW0_HIPCM</name>
<feature type="compositionally biased region" description="Low complexity" evidence="1">
    <location>
        <begin position="1258"/>
        <end position="1269"/>
    </location>
</feature>
<feature type="compositionally biased region" description="Basic and acidic residues" evidence="1">
    <location>
        <begin position="975"/>
        <end position="990"/>
    </location>
</feature>
<organism evidence="2 3">
    <name type="scientific">Hippocampus comes</name>
    <name type="common">Tiger tail seahorse</name>
    <dbReference type="NCBI Taxonomy" id="109280"/>
    <lineage>
        <taxon>Eukaryota</taxon>
        <taxon>Metazoa</taxon>
        <taxon>Chordata</taxon>
        <taxon>Craniata</taxon>
        <taxon>Vertebrata</taxon>
        <taxon>Euteleostomi</taxon>
        <taxon>Actinopterygii</taxon>
        <taxon>Neopterygii</taxon>
        <taxon>Teleostei</taxon>
        <taxon>Neoteleostei</taxon>
        <taxon>Acanthomorphata</taxon>
        <taxon>Syngnathiaria</taxon>
        <taxon>Syngnathiformes</taxon>
        <taxon>Syngnathoidei</taxon>
        <taxon>Syngnathidae</taxon>
        <taxon>Hippocampus</taxon>
    </lineage>
</organism>
<feature type="region of interest" description="Disordered" evidence="1">
    <location>
        <begin position="681"/>
        <end position="711"/>
    </location>
</feature>
<dbReference type="Gene3D" id="3.40.50.1110">
    <property type="entry name" value="SGNH hydrolase"/>
    <property type="match status" value="1"/>
</dbReference>
<reference evidence="2" key="2">
    <citation type="submission" date="2025-09" db="UniProtKB">
        <authorList>
            <consortium name="Ensembl"/>
        </authorList>
    </citation>
    <scope>IDENTIFICATION</scope>
</reference>
<feature type="compositionally biased region" description="Pro residues" evidence="1">
    <location>
        <begin position="1274"/>
        <end position="1286"/>
    </location>
</feature>
<feature type="compositionally biased region" description="Basic and acidic residues" evidence="1">
    <location>
        <begin position="1574"/>
        <end position="1604"/>
    </location>
</feature>
<dbReference type="InterPro" id="IPR036514">
    <property type="entry name" value="SGNH_hydro_sf"/>
</dbReference>
<keyword evidence="3" id="KW-1185">Reference proteome</keyword>
<dbReference type="CDD" id="cd00229">
    <property type="entry name" value="SGNH_hydrolase"/>
    <property type="match status" value="1"/>
</dbReference>
<dbReference type="Gene3D" id="2.40.50.140">
    <property type="entry name" value="Nucleic acid-binding proteins"/>
    <property type="match status" value="2"/>
</dbReference>
<feature type="region of interest" description="Disordered" evidence="1">
    <location>
        <begin position="975"/>
        <end position="1105"/>
    </location>
</feature>
<dbReference type="InterPro" id="IPR012340">
    <property type="entry name" value="NA-bd_OB-fold"/>
</dbReference>
<dbReference type="PANTHER" id="PTHR12913">
    <property type="entry name" value="UNR PROTEIN N-RAS UPSTREAM GENE PROTEIN"/>
    <property type="match status" value="1"/>
</dbReference>
<dbReference type="SUPFAM" id="SSF50249">
    <property type="entry name" value="Nucleic acid-binding proteins"/>
    <property type="match status" value="1"/>
</dbReference>
<accession>A0A3Q2XBW0</accession>